<protein>
    <recommendedName>
        <fullName evidence="6 7">Citrate synthase</fullName>
    </recommendedName>
</protein>
<dbReference type="SUPFAM" id="SSF48256">
    <property type="entry name" value="Citrate synthase"/>
    <property type="match status" value="1"/>
</dbReference>
<evidence type="ECO:0000256" key="4">
    <source>
        <dbReference type="ARBA" id="ARBA00022679"/>
    </source>
</evidence>
<comment type="similarity">
    <text evidence="2 7 10">Belongs to the citrate synthase family.</text>
</comment>
<organism evidence="12 13">
    <name type="scientific">Pontibacterium sinense</name>
    <dbReference type="NCBI Taxonomy" id="2781979"/>
    <lineage>
        <taxon>Bacteria</taxon>
        <taxon>Pseudomonadati</taxon>
        <taxon>Pseudomonadota</taxon>
        <taxon>Gammaproteobacteria</taxon>
        <taxon>Oceanospirillales</taxon>
        <taxon>Oceanospirillaceae</taxon>
        <taxon>Pontibacterium</taxon>
    </lineage>
</organism>
<dbReference type="InterPro" id="IPR036969">
    <property type="entry name" value="Citrate_synthase_sf"/>
</dbReference>
<dbReference type="CDD" id="cd06114">
    <property type="entry name" value="EcCS_like"/>
    <property type="match status" value="1"/>
</dbReference>
<evidence type="ECO:0000256" key="11">
    <source>
        <dbReference type="SAM" id="Phobius"/>
    </source>
</evidence>
<dbReference type="EMBL" id="JADEYS010000004">
    <property type="protein sequence ID" value="MBE9396716.1"/>
    <property type="molecule type" value="Genomic_DNA"/>
</dbReference>
<evidence type="ECO:0000256" key="8">
    <source>
        <dbReference type="PIRSR" id="PIRSR001369-1"/>
    </source>
</evidence>
<proteinExistence type="inferred from homology"/>
<reference evidence="12" key="1">
    <citation type="submission" date="2020-10" db="EMBL/GenBank/DDBJ databases">
        <title>Bacterium isolated from coastal waters sediment.</title>
        <authorList>
            <person name="Chen R.-J."/>
            <person name="Lu D.-C."/>
            <person name="Zhu K.-L."/>
            <person name="Du Z.-J."/>
        </authorList>
    </citation>
    <scope>NUCLEOTIDE SEQUENCE</scope>
    <source>
        <strain evidence="12">N1Y112</strain>
    </source>
</reference>
<dbReference type="Gene3D" id="2.20.28.60">
    <property type="match status" value="1"/>
</dbReference>
<dbReference type="InterPro" id="IPR010953">
    <property type="entry name" value="Citrate_synthase_typ-I"/>
</dbReference>
<feature type="active site" evidence="8">
    <location>
        <position position="365"/>
    </location>
</feature>
<dbReference type="UniPathway" id="UPA00223">
    <property type="reaction ID" value="UER00717"/>
</dbReference>
<evidence type="ECO:0000313" key="12">
    <source>
        <dbReference type="EMBL" id="MBE9396716.1"/>
    </source>
</evidence>
<dbReference type="PROSITE" id="PS00480">
    <property type="entry name" value="CITRATE_SYNTHASE"/>
    <property type="match status" value="1"/>
</dbReference>
<dbReference type="Proteomes" id="UP000640333">
    <property type="component" value="Unassembled WGS sequence"/>
</dbReference>
<dbReference type="InterPro" id="IPR016142">
    <property type="entry name" value="Citrate_synth-like_lrg_a-sub"/>
</dbReference>
<dbReference type="Gene3D" id="1.10.230.10">
    <property type="entry name" value="Cytochrome P450-Terp, domain 2"/>
    <property type="match status" value="1"/>
</dbReference>
<dbReference type="AlphaFoldDB" id="A0A8J7K6D2"/>
<comment type="catalytic activity">
    <reaction evidence="5 9">
        <text>oxaloacetate + acetyl-CoA + H2O = citrate + CoA + H(+)</text>
        <dbReference type="Rhea" id="RHEA:16845"/>
        <dbReference type="ChEBI" id="CHEBI:15377"/>
        <dbReference type="ChEBI" id="CHEBI:15378"/>
        <dbReference type="ChEBI" id="CHEBI:16452"/>
        <dbReference type="ChEBI" id="CHEBI:16947"/>
        <dbReference type="ChEBI" id="CHEBI:57287"/>
        <dbReference type="ChEBI" id="CHEBI:57288"/>
        <dbReference type="EC" id="2.3.3.16"/>
    </reaction>
</comment>
<feature type="transmembrane region" description="Helical" evidence="11">
    <location>
        <begin position="366"/>
        <end position="388"/>
    </location>
</feature>
<dbReference type="NCBIfam" id="NF004126">
    <property type="entry name" value="PRK05614.1"/>
    <property type="match status" value="1"/>
</dbReference>
<keyword evidence="12" id="KW-0012">Acyltransferase</keyword>
<dbReference type="GO" id="GO:0036440">
    <property type="term" value="F:citrate synthase activity"/>
    <property type="evidence" value="ECO:0007669"/>
    <property type="project" value="UniProtKB-EC"/>
</dbReference>
<dbReference type="FunFam" id="1.10.230.10:FF:000002">
    <property type="entry name" value="Citrate synthase"/>
    <property type="match status" value="1"/>
</dbReference>
<dbReference type="InterPro" id="IPR002020">
    <property type="entry name" value="Citrate_synthase"/>
</dbReference>
<evidence type="ECO:0000256" key="10">
    <source>
        <dbReference type="RuleBase" id="RU003406"/>
    </source>
</evidence>
<evidence type="ECO:0000256" key="1">
    <source>
        <dbReference type="ARBA" id="ARBA00004751"/>
    </source>
</evidence>
<keyword evidence="13" id="KW-1185">Reference proteome</keyword>
<dbReference type="NCBIfam" id="TIGR01798">
    <property type="entry name" value="cit_synth_I"/>
    <property type="match status" value="1"/>
</dbReference>
<dbReference type="GO" id="GO:0005737">
    <property type="term" value="C:cytoplasm"/>
    <property type="evidence" value="ECO:0007669"/>
    <property type="project" value="InterPro"/>
</dbReference>
<dbReference type="Gene3D" id="1.10.580.10">
    <property type="entry name" value="Citrate Synthase, domain 1"/>
    <property type="match status" value="1"/>
</dbReference>
<keyword evidence="3 9" id="KW-0816">Tricarboxylic acid cycle</keyword>
<comment type="caution">
    <text evidence="12">The sequence shown here is derived from an EMBL/GenBank/DDBJ whole genome shotgun (WGS) entry which is preliminary data.</text>
</comment>
<gene>
    <name evidence="12" type="primary">gltA</name>
    <name evidence="12" type="ORF">IOQ59_05505</name>
</gene>
<dbReference type="InterPro" id="IPR019810">
    <property type="entry name" value="Citrate_synthase_AS"/>
</dbReference>
<evidence type="ECO:0000256" key="7">
    <source>
        <dbReference type="PIRNR" id="PIRNR001369"/>
    </source>
</evidence>
<dbReference type="PRINTS" id="PR00143">
    <property type="entry name" value="CITRTSNTHASE"/>
</dbReference>
<comment type="pathway">
    <text evidence="1 9">Carbohydrate metabolism; tricarboxylic acid cycle; isocitrate from oxaloacetate: step 1/2.</text>
</comment>
<evidence type="ECO:0000256" key="2">
    <source>
        <dbReference type="ARBA" id="ARBA00010566"/>
    </source>
</evidence>
<evidence type="ECO:0000256" key="3">
    <source>
        <dbReference type="ARBA" id="ARBA00022532"/>
    </source>
</evidence>
<dbReference type="Pfam" id="PF00285">
    <property type="entry name" value="Citrate_synt"/>
    <property type="match status" value="1"/>
</dbReference>
<dbReference type="GO" id="GO:0006099">
    <property type="term" value="P:tricarboxylic acid cycle"/>
    <property type="evidence" value="ECO:0007669"/>
    <property type="project" value="UniProtKB-UniRule"/>
</dbReference>
<keyword evidence="4 7" id="KW-0808">Transferase</keyword>
<name>A0A8J7K6D2_9GAMM</name>
<keyword evidence="11" id="KW-1133">Transmembrane helix</keyword>
<dbReference type="PANTHER" id="PTHR42871:SF1">
    <property type="entry name" value="CITRATE SYNTHASE"/>
    <property type="match status" value="1"/>
</dbReference>
<evidence type="ECO:0000313" key="13">
    <source>
        <dbReference type="Proteomes" id="UP000640333"/>
    </source>
</evidence>
<feature type="active site" evidence="8">
    <location>
        <position position="307"/>
    </location>
</feature>
<dbReference type="PANTHER" id="PTHR42871">
    <property type="entry name" value="CITRATE SYNTHASE"/>
    <property type="match status" value="1"/>
</dbReference>
<dbReference type="InterPro" id="IPR024176">
    <property type="entry name" value="Citrate_synthase_bac-typ"/>
</dbReference>
<dbReference type="RefSeq" id="WP_193952270.1">
    <property type="nucleotide sequence ID" value="NZ_JADEYS010000004.1"/>
</dbReference>
<keyword evidence="11" id="KW-0472">Membrane</keyword>
<keyword evidence="11" id="KW-0812">Transmembrane</keyword>
<evidence type="ECO:0000256" key="6">
    <source>
        <dbReference type="NCBIfam" id="TIGR01798"/>
    </source>
</evidence>
<dbReference type="PIRSF" id="PIRSF001369">
    <property type="entry name" value="Citrate_synth"/>
    <property type="match status" value="1"/>
</dbReference>
<evidence type="ECO:0000256" key="5">
    <source>
        <dbReference type="ARBA" id="ARBA00049288"/>
    </source>
</evidence>
<evidence type="ECO:0000256" key="9">
    <source>
        <dbReference type="RuleBase" id="RU003370"/>
    </source>
</evidence>
<dbReference type="InterPro" id="IPR016143">
    <property type="entry name" value="Citrate_synth-like_sm_a-sub"/>
</dbReference>
<sequence>MADKKARLTIDGLDEAIELPVYTGTEGPDVVDVRPLTGSGRFTYDPGFVSTAACESKITYIDGGAGVLLHGGYPIEQLAEHSDYLEVCYLLLNGELPTPEEKDKFVNIVKNHTMVHEQMNHFFNGFRRDAHPMAIMVACVGALSAFYHDSLDIDNAHHREVCAYRLVAKMPTIAAMCYKYSIGQPFQYPRNDLSYAENFLHMMFGTPCAEYKPSPVLAKAMDKIFLLHADHEQNASTSTVRLAGSSGANPFACIASGIAALWGPAHGGANEAVLTMLEEIGDESKIEEFVARAKDPNDSFRLMGFGHRVYRNFDPRAKVMKKTCDEVLHELGIDDDPLLKIAKRLEQIALEDEYFVQRKLYPNVDFYSGIILKAIGIPTTMFTVIFALSRTIGWISHWNEFHSSPNKIGRPRQLYTGPSKRDYPE</sequence>
<accession>A0A8J7K6D2</accession>